<organism evidence="1">
    <name type="scientific">marine sediment metagenome</name>
    <dbReference type="NCBI Taxonomy" id="412755"/>
    <lineage>
        <taxon>unclassified sequences</taxon>
        <taxon>metagenomes</taxon>
        <taxon>ecological metagenomes</taxon>
    </lineage>
</organism>
<sequence length="244" mass="29429">MKVHNLIDYLRNIDRGICDVCESPKGHFGIDTKNFCYKCNGYELLNYDEEKNLIQRRKRRIREEFRKIAVKSDIFYSLKVFLSIGETIFINDKNEVSITPNIHKKEGIIKIDPNRIAIANMAVRWLLEDSLEHLKEIMQWHNTYIANMMTFVRTWLDWNRKEKLSDKRYNLGFFVSKKDKTSFYYTKQYDFYLESLDKFYMISSFEDISDDMVEKVLKNHQKLFQNPNQLKKFVRDEYPAYIST</sequence>
<dbReference type="EMBL" id="LAZR01064123">
    <property type="protein sequence ID" value="KKK58148.1"/>
    <property type="molecule type" value="Genomic_DNA"/>
</dbReference>
<comment type="caution">
    <text evidence="1">The sequence shown here is derived from an EMBL/GenBank/DDBJ whole genome shotgun (WGS) entry which is preliminary data.</text>
</comment>
<evidence type="ECO:0000313" key="1">
    <source>
        <dbReference type="EMBL" id="KKK58148.1"/>
    </source>
</evidence>
<reference evidence="1" key="1">
    <citation type="journal article" date="2015" name="Nature">
        <title>Complex archaea that bridge the gap between prokaryotes and eukaryotes.</title>
        <authorList>
            <person name="Spang A."/>
            <person name="Saw J.H."/>
            <person name="Jorgensen S.L."/>
            <person name="Zaremba-Niedzwiedzka K."/>
            <person name="Martijn J."/>
            <person name="Lind A.E."/>
            <person name="van Eijk R."/>
            <person name="Schleper C."/>
            <person name="Guy L."/>
            <person name="Ettema T.J."/>
        </authorList>
    </citation>
    <scope>NUCLEOTIDE SEQUENCE</scope>
</reference>
<name>A0A0F8WN63_9ZZZZ</name>
<proteinExistence type="predicted"/>
<accession>A0A0F8WN63</accession>
<dbReference type="AlphaFoldDB" id="A0A0F8WN63"/>
<protein>
    <submittedName>
        <fullName evidence="1">Uncharacterized protein</fullName>
    </submittedName>
</protein>
<gene>
    <name evidence="1" type="ORF">LCGC14_3047360</name>
</gene>
<feature type="non-terminal residue" evidence="1">
    <location>
        <position position="244"/>
    </location>
</feature>